<dbReference type="GeneID" id="27690243"/>
<dbReference type="OrthoDB" id="436852at2759"/>
<dbReference type="InterPro" id="IPR037818">
    <property type="entry name" value="TAF8"/>
</dbReference>
<dbReference type="STRING" id="645134.A0A0L0HA22"/>
<dbReference type="InterPro" id="IPR006565">
    <property type="entry name" value="BTP"/>
</dbReference>
<evidence type="ECO:0000256" key="2">
    <source>
        <dbReference type="ARBA" id="ARBA00023015"/>
    </source>
</evidence>
<protein>
    <recommendedName>
        <fullName evidence="6">Bromodomain associated domain-containing protein</fullName>
    </recommendedName>
</protein>
<dbReference type="Gene3D" id="1.10.20.10">
    <property type="entry name" value="Histone, subunit A"/>
    <property type="match status" value="1"/>
</dbReference>
<name>A0A0L0HA22_SPIPD</name>
<comment type="subcellular location">
    <subcellularLocation>
        <location evidence="1">Nucleus</location>
    </subcellularLocation>
</comment>
<sequence>MSDSFAANLVRIAVAQVLHQAGFERVQDSACAVLSDLLVRFLDLLATRASEYSQLQGRTVTNLEDASRSLEELGVDPEALRDFCRAWAKRAILSTSTDVQDTVGSGTNTTLGGTGGLRFSRYGVSLPLASEHDGIALAPSETEEVTGFPVMEPGAFPINIDELGPMSGETLTERLASLPDHHVSTRETSEQVNRCALPPTIAPGDQVSPLLEQVPKPGVNTISPALGPSDDENLSGFDAALDFSLPSETRKRKRANYECIIPVEQSKMTRSTLDVLLAPPFSPSEPNELFPSVPEENSRQLYKARPSPNATASKEDSCTTRRYRIWEQ</sequence>
<feature type="domain" description="Bromodomain associated" evidence="6">
    <location>
        <begin position="3"/>
        <end position="79"/>
    </location>
</feature>
<dbReference type="eggNOG" id="KOG2389">
    <property type="taxonomic scope" value="Eukaryota"/>
</dbReference>
<organism evidence="7 8">
    <name type="scientific">Spizellomyces punctatus (strain DAOM BR117)</name>
    <dbReference type="NCBI Taxonomy" id="645134"/>
    <lineage>
        <taxon>Eukaryota</taxon>
        <taxon>Fungi</taxon>
        <taxon>Fungi incertae sedis</taxon>
        <taxon>Chytridiomycota</taxon>
        <taxon>Chytridiomycota incertae sedis</taxon>
        <taxon>Chytridiomycetes</taxon>
        <taxon>Spizellomycetales</taxon>
        <taxon>Spizellomycetaceae</taxon>
        <taxon>Spizellomyces</taxon>
    </lineage>
</organism>
<dbReference type="AlphaFoldDB" id="A0A0L0HA22"/>
<keyword evidence="8" id="KW-1185">Reference proteome</keyword>
<feature type="region of interest" description="Disordered" evidence="5">
    <location>
        <begin position="280"/>
        <end position="319"/>
    </location>
</feature>
<evidence type="ECO:0000313" key="7">
    <source>
        <dbReference type="EMBL" id="KNC97513.1"/>
    </source>
</evidence>
<dbReference type="Pfam" id="PF07524">
    <property type="entry name" value="Bromo_TP"/>
    <property type="match status" value="1"/>
</dbReference>
<dbReference type="InterPro" id="IPR009072">
    <property type="entry name" value="Histone-fold"/>
</dbReference>
<dbReference type="VEuPathDB" id="FungiDB:SPPG_06988"/>
<dbReference type="Proteomes" id="UP000053201">
    <property type="component" value="Unassembled WGS sequence"/>
</dbReference>
<dbReference type="PANTHER" id="PTHR46338:SF1">
    <property type="entry name" value="TRANSCRIPTION INITIATION FACTOR TFIID SUBUNIT 8"/>
    <property type="match status" value="1"/>
</dbReference>
<evidence type="ECO:0000259" key="6">
    <source>
        <dbReference type="SMART" id="SM00576"/>
    </source>
</evidence>
<proteinExistence type="predicted"/>
<evidence type="ECO:0000256" key="5">
    <source>
        <dbReference type="SAM" id="MobiDB-lite"/>
    </source>
</evidence>
<dbReference type="PANTHER" id="PTHR46338">
    <property type="entry name" value="TRANSCRIPTION INITIATION FACTOR TFIID SUBUNIT 8"/>
    <property type="match status" value="1"/>
</dbReference>
<keyword evidence="2" id="KW-0805">Transcription regulation</keyword>
<keyword evidence="4" id="KW-0539">Nucleus</keyword>
<dbReference type="GO" id="GO:0005669">
    <property type="term" value="C:transcription factor TFIID complex"/>
    <property type="evidence" value="ECO:0007669"/>
    <property type="project" value="InterPro"/>
</dbReference>
<dbReference type="EMBL" id="KQ257463">
    <property type="protein sequence ID" value="KNC97513.1"/>
    <property type="molecule type" value="Genomic_DNA"/>
</dbReference>
<dbReference type="RefSeq" id="XP_016605553.1">
    <property type="nucleotide sequence ID" value="XM_016755169.1"/>
</dbReference>
<evidence type="ECO:0000313" key="8">
    <source>
        <dbReference type="Proteomes" id="UP000053201"/>
    </source>
</evidence>
<evidence type="ECO:0000256" key="3">
    <source>
        <dbReference type="ARBA" id="ARBA00023163"/>
    </source>
</evidence>
<evidence type="ECO:0000256" key="4">
    <source>
        <dbReference type="ARBA" id="ARBA00023242"/>
    </source>
</evidence>
<evidence type="ECO:0000256" key="1">
    <source>
        <dbReference type="ARBA" id="ARBA00004123"/>
    </source>
</evidence>
<gene>
    <name evidence="7" type="ORF">SPPG_06988</name>
</gene>
<accession>A0A0L0HA22</accession>
<dbReference type="InParanoid" id="A0A0L0HA22"/>
<keyword evidence="3" id="KW-0804">Transcription</keyword>
<dbReference type="SMART" id="SM00576">
    <property type="entry name" value="BTP"/>
    <property type="match status" value="1"/>
</dbReference>
<reference evidence="7 8" key="1">
    <citation type="submission" date="2009-08" db="EMBL/GenBank/DDBJ databases">
        <title>The Genome Sequence of Spizellomyces punctatus strain DAOM BR117.</title>
        <authorList>
            <consortium name="The Broad Institute Genome Sequencing Platform"/>
            <person name="Russ C."/>
            <person name="Cuomo C."/>
            <person name="Shea T."/>
            <person name="Young S.K."/>
            <person name="Zeng Q."/>
            <person name="Koehrsen M."/>
            <person name="Haas B."/>
            <person name="Borodovsky M."/>
            <person name="Guigo R."/>
            <person name="Alvarado L."/>
            <person name="Berlin A."/>
            <person name="Bochicchio J."/>
            <person name="Borenstein D."/>
            <person name="Chapman S."/>
            <person name="Chen Z."/>
            <person name="Engels R."/>
            <person name="Freedman E."/>
            <person name="Gellesch M."/>
            <person name="Goldberg J."/>
            <person name="Griggs A."/>
            <person name="Gujja S."/>
            <person name="Heiman D."/>
            <person name="Hepburn T."/>
            <person name="Howarth C."/>
            <person name="Jen D."/>
            <person name="Larson L."/>
            <person name="Lewis B."/>
            <person name="Mehta T."/>
            <person name="Park D."/>
            <person name="Pearson M."/>
            <person name="Roberts A."/>
            <person name="Saif S."/>
            <person name="Shenoy N."/>
            <person name="Sisk P."/>
            <person name="Stolte C."/>
            <person name="Sykes S."/>
            <person name="Thomson T."/>
            <person name="Walk T."/>
            <person name="White J."/>
            <person name="Yandava C."/>
            <person name="Burger G."/>
            <person name="Gray M.W."/>
            <person name="Holland P.W.H."/>
            <person name="King N."/>
            <person name="Lang F.B.F."/>
            <person name="Roger A.J."/>
            <person name="Ruiz-Trillo I."/>
            <person name="Lander E."/>
            <person name="Nusbaum C."/>
        </authorList>
    </citation>
    <scope>NUCLEOTIDE SEQUENCE [LARGE SCALE GENOMIC DNA]</scope>
    <source>
        <strain evidence="7 8">DAOM BR117</strain>
    </source>
</reference>
<dbReference type="GO" id="GO:0046982">
    <property type="term" value="F:protein heterodimerization activity"/>
    <property type="evidence" value="ECO:0007669"/>
    <property type="project" value="InterPro"/>
</dbReference>